<dbReference type="PANTHER" id="PTHR12776">
    <property type="entry name" value="KAZRIN-RELATED"/>
    <property type="match status" value="1"/>
</dbReference>
<organism evidence="1 2">
    <name type="scientific">Exocentrus adspersus</name>
    <dbReference type="NCBI Taxonomy" id="1586481"/>
    <lineage>
        <taxon>Eukaryota</taxon>
        <taxon>Metazoa</taxon>
        <taxon>Ecdysozoa</taxon>
        <taxon>Arthropoda</taxon>
        <taxon>Hexapoda</taxon>
        <taxon>Insecta</taxon>
        <taxon>Pterygota</taxon>
        <taxon>Neoptera</taxon>
        <taxon>Endopterygota</taxon>
        <taxon>Coleoptera</taxon>
        <taxon>Polyphaga</taxon>
        <taxon>Cucujiformia</taxon>
        <taxon>Chrysomeloidea</taxon>
        <taxon>Cerambycidae</taxon>
        <taxon>Lamiinae</taxon>
        <taxon>Acanthocinini</taxon>
        <taxon>Exocentrus</taxon>
    </lineage>
</organism>
<dbReference type="InterPro" id="IPR037614">
    <property type="entry name" value="Kazrin"/>
</dbReference>
<dbReference type="PANTHER" id="PTHR12776:SF1">
    <property type="entry name" value="KAZRIN"/>
    <property type="match status" value="1"/>
</dbReference>
<dbReference type="InterPro" id="IPR013761">
    <property type="entry name" value="SAM/pointed_sf"/>
</dbReference>
<proteinExistence type="predicted"/>
<evidence type="ECO:0000313" key="1">
    <source>
        <dbReference type="EMBL" id="KAJ8909716.1"/>
    </source>
</evidence>
<reference evidence="1 2" key="1">
    <citation type="journal article" date="2023" name="Insect Mol. Biol.">
        <title>Genome sequencing provides insights into the evolution of gene families encoding plant cell wall-degrading enzymes in longhorned beetles.</title>
        <authorList>
            <person name="Shin N.R."/>
            <person name="Okamura Y."/>
            <person name="Kirsch R."/>
            <person name="Pauchet Y."/>
        </authorList>
    </citation>
    <scope>NUCLEOTIDE SEQUENCE [LARGE SCALE GENOMIC DNA]</scope>
    <source>
        <strain evidence="1">EAD_L_NR</strain>
    </source>
</reference>
<keyword evidence="2" id="KW-1185">Reference proteome</keyword>
<gene>
    <name evidence="1" type="ORF">NQ315_013801</name>
</gene>
<dbReference type="EMBL" id="JANEYG010000431">
    <property type="protein sequence ID" value="KAJ8909716.1"/>
    <property type="molecule type" value="Genomic_DNA"/>
</dbReference>
<name>A0AAV8V6X1_9CUCU</name>
<accession>A0AAV8V6X1</accession>
<comment type="caution">
    <text evidence="1">The sequence shown here is derived from an EMBL/GenBank/DDBJ whole genome shotgun (WGS) entry which is preliminary data.</text>
</comment>
<dbReference type="Proteomes" id="UP001159042">
    <property type="component" value="Unassembled WGS sequence"/>
</dbReference>
<dbReference type="Gene3D" id="1.10.150.50">
    <property type="entry name" value="Transcription Factor, Ets-1"/>
    <property type="match status" value="1"/>
</dbReference>
<sequence length="65" mass="7492">MDPTKYMAILSSCQKLSYLCGGALAVRRHQCENMDADPLVWTNQRFIRWARTIDLGEYADNLKVI</sequence>
<protein>
    <submittedName>
        <fullName evidence="1">Uncharacterized protein</fullName>
    </submittedName>
</protein>
<evidence type="ECO:0000313" key="2">
    <source>
        <dbReference type="Proteomes" id="UP001159042"/>
    </source>
</evidence>
<dbReference type="AlphaFoldDB" id="A0AAV8V6X1"/>